<feature type="compositionally biased region" description="Basic and acidic residues" evidence="9">
    <location>
        <begin position="379"/>
        <end position="388"/>
    </location>
</feature>
<dbReference type="RefSeq" id="XP_005187965.2">
    <property type="nucleotide sequence ID" value="XM_005187908.4"/>
</dbReference>
<feature type="compositionally biased region" description="Polar residues" evidence="9">
    <location>
        <begin position="143"/>
        <end position="153"/>
    </location>
</feature>
<dbReference type="InterPro" id="IPR011598">
    <property type="entry name" value="bHLH_dom"/>
</dbReference>
<keyword evidence="1" id="KW-0217">Developmental protein</keyword>
<keyword evidence="5" id="KW-0804">Transcription</keyword>
<evidence type="ECO:0000256" key="8">
    <source>
        <dbReference type="ARBA" id="ARBA00072365"/>
    </source>
</evidence>
<evidence type="ECO:0000259" key="10">
    <source>
        <dbReference type="PROSITE" id="PS50888"/>
    </source>
</evidence>
<feature type="region of interest" description="Disordered" evidence="9">
    <location>
        <begin position="222"/>
        <end position="246"/>
    </location>
</feature>
<evidence type="ECO:0000256" key="3">
    <source>
        <dbReference type="ARBA" id="ARBA00023015"/>
    </source>
</evidence>
<dbReference type="GO" id="GO:0000981">
    <property type="term" value="F:DNA-binding transcription factor activity, RNA polymerase II-specific"/>
    <property type="evidence" value="ECO:0007669"/>
    <property type="project" value="TreeGrafter"/>
</dbReference>
<dbReference type="EnsemblMetazoa" id="MDOA005417-RA">
    <property type="protein sequence ID" value="MDOA005417-PA"/>
    <property type="gene ID" value="MDOA005417"/>
</dbReference>
<dbReference type="PANTHER" id="PTHR23349:SF50">
    <property type="entry name" value="PROTEIN TWIST"/>
    <property type="match status" value="1"/>
</dbReference>
<reference evidence="11" key="1">
    <citation type="submission" date="2020-05" db="UniProtKB">
        <authorList>
            <consortium name="EnsemblMetazoa"/>
        </authorList>
    </citation>
    <scope>IDENTIFICATION</scope>
    <source>
        <strain evidence="11">Aabys</strain>
    </source>
</reference>
<feature type="compositionally biased region" description="Basic residues" evidence="9">
    <location>
        <begin position="368"/>
        <end position="378"/>
    </location>
</feature>
<evidence type="ECO:0000256" key="5">
    <source>
        <dbReference type="ARBA" id="ARBA00023163"/>
    </source>
</evidence>
<evidence type="ECO:0000256" key="7">
    <source>
        <dbReference type="ARBA" id="ARBA00059086"/>
    </source>
</evidence>
<comment type="function">
    <text evidence="7">Involved in the establishment and dorsoventral patterning of germ layers in the embryo.</text>
</comment>
<evidence type="ECO:0000256" key="6">
    <source>
        <dbReference type="ARBA" id="ARBA00023242"/>
    </source>
</evidence>
<dbReference type="InterPro" id="IPR050283">
    <property type="entry name" value="E-box_TF_Regulators"/>
</dbReference>
<keyword evidence="6" id="KW-0539">Nucleus</keyword>
<dbReference type="GO" id="GO:0030154">
    <property type="term" value="P:cell differentiation"/>
    <property type="evidence" value="ECO:0007669"/>
    <property type="project" value="UniProtKB-KW"/>
</dbReference>
<evidence type="ECO:0000313" key="11">
    <source>
        <dbReference type="EnsemblMetazoa" id="MDOA005417-PA"/>
    </source>
</evidence>
<dbReference type="PANTHER" id="PTHR23349">
    <property type="entry name" value="BASIC HELIX-LOOP-HELIX TRANSCRIPTION FACTOR, TWIST"/>
    <property type="match status" value="1"/>
</dbReference>
<feature type="region of interest" description="Disordered" evidence="9">
    <location>
        <begin position="323"/>
        <end position="388"/>
    </location>
</feature>
<dbReference type="AlphaFoldDB" id="A0A1I8MJ25"/>
<feature type="compositionally biased region" description="Polar residues" evidence="9">
    <location>
        <begin position="295"/>
        <end position="310"/>
    </location>
</feature>
<organism evidence="11">
    <name type="scientific">Musca domestica</name>
    <name type="common">House fly</name>
    <dbReference type="NCBI Taxonomy" id="7370"/>
    <lineage>
        <taxon>Eukaryota</taxon>
        <taxon>Metazoa</taxon>
        <taxon>Ecdysozoa</taxon>
        <taxon>Arthropoda</taxon>
        <taxon>Hexapoda</taxon>
        <taxon>Insecta</taxon>
        <taxon>Pterygota</taxon>
        <taxon>Neoptera</taxon>
        <taxon>Endopterygota</taxon>
        <taxon>Diptera</taxon>
        <taxon>Brachycera</taxon>
        <taxon>Muscomorpha</taxon>
        <taxon>Muscoidea</taxon>
        <taxon>Muscidae</taxon>
        <taxon>Musca</taxon>
    </lineage>
</organism>
<feature type="compositionally biased region" description="Polar residues" evidence="9">
    <location>
        <begin position="124"/>
        <end position="136"/>
    </location>
</feature>
<sequence length="514" mass="57034">MSVRPVSPKVLLDISYKPLPNIMDLQHNVIKLISVDQQAYMHNQNLSQNMDPQQMYGQQPTAGQLPHMILNGGGGGRQHHANEFMCYGGPTGVPDHEDNDYNIPSSEILSTTSSHSASSTPNSHNLGSPEMNNNHSYGHPDSAQHQQQYQLNENGKRSREFDCGPSDIMQDNKKLHISPLGHPAQQQQQHNITGHYVQHNEQKFFVEYLPTTVNEVNSTLNGNGNPSSGANGAQMETQNCSGSPHFEFTDEEMAENSQDNFKHIFRQQQQQMHQQDQLQQQQAQRVNGMLLQTNGASNITPNAIHSSGGHQVTGGYEQFEQAGSLNGSTYSSSDRDEMASSSSYMFPNEDELSAGGGCDTNDGSKEFRKPRRRTKRKASKSEDTEDFHTQRIMANVRERQRTQSLNDAFKSLQQIIPTLPSDKLSKIQTLKLATRYIDFLCRVLSTSEIGLLKALDNNAGNGGYAMGAASILNDAEADLKNLRRAAVAPMIPPEKLSYLFGVWRMEGDAQNSKS</sequence>
<feature type="region of interest" description="Disordered" evidence="9">
    <location>
        <begin position="88"/>
        <end position="167"/>
    </location>
</feature>
<dbReference type="InterPro" id="IPR036638">
    <property type="entry name" value="HLH_DNA-bd_sf"/>
</dbReference>
<dbReference type="OrthoDB" id="8583783at2759"/>
<proteinExistence type="predicted"/>
<dbReference type="SUPFAM" id="SSF47459">
    <property type="entry name" value="HLH, helix-loop-helix DNA-binding domain"/>
    <property type="match status" value="1"/>
</dbReference>
<dbReference type="VEuPathDB" id="VectorBase:MDOA005417"/>
<feature type="region of interest" description="Disordered" evidence="9">
    <location>
        <begin position="295"/>
        <end position="314"/>
    </location>
</feature>
<dbReference type="VEuPathDB" id="VectorBase:MDOMA2_015008"/>
<dbReference type="STRING" id="7370.A0A1I8MJ25"/>
<dbReference type="GO" id="GO:0046983">
    <property type="term" value="F:protein dimerization activity"/>
    <property type="evidence" value="ECO:0007669"/>
    <property type="project" value="InterPro"/>
</dbReference>
<dbReference type="SMART" id="SM00353">
    <property type="entry name" value="HLH"/>
    <property type="match status" value="1"/>
</dbReference>
<gene>
    <name evidence="11" type="primary">101889884</name>
</gene>
<dbReference type="KEGG" id="mde:101889884"/>
<evidence type="ECO:0000256" key="9">
    <source>
        <dbReference type="SAM" id="MobiDB-lite"/>
    </source>
</evidence>
<keyword evidence="2" id="KW-0221">Differentiation</keyword>
<dbReference type="GO" id="GO:0000977">
    <property type="term" value="F:RNA polymerase II transcription regulatory region sequence-specific DNA binding"/>
    <property type="evidence" value="ECO:0007669"/>
    <property type="project" value="TreeGrafter"/>
</dbReference>
<feature type="domain" description="BHLH" evidence="10">
    <location>
        <begin position="389"/>
        <end position="440"/>
    </location>
</feature>
<dbReference type="InterPro" id="IPR015789">
    <property type="entry name" value="Twist-rel_bHLH"/>
</dbReference>
<dbReference type="Pfam" id="PF00010">
    <property type="entry name" value="HLH"/>
    <property type="match status" value="1"/>
</dbReference>
<protein>
    <recommendedName>
        <fullName evidence="8">Protein twist</fullName>
    </recommendedName>
</protein>
<keyword evidence="3" id="KW-0805">Transcription regulation</keyword>
<dbReference type="FunFam" id="4.10.280.10:FF:000030">
    <property type="entry name" value="Twist transcription factor"/>
    <property type="match status" value="1"/>
</dbReference>
<evidence type="ECO:0000256" key="1">
    <source>
        <dbReference type="ARBA" id="ARBA00022473"/>
    </source>
</evidence>
<accession>A0A1I8MJ25</accession>
<feature type="compositionally biased region" description="Low complexity" evidence="9">
    <location>
        <begin position="222"/>
        <end position="233"/>
    </location>
</feature>
<feature type="compositionally biased region" description="Low complexity" evidence="9">
    <location>
        <begin position="105"/>
        <end position="123"/>
    </location>
</feature>
<dbReference type="PROSITE" id="PS50888">
    <property type="entry name" value="BHLH"/>
    <property type="match status" value="1"/>
</dbReference>
<evidence type="ECO:0000256" key="4">
    <source>
        <dbReference type="ARBA" id="ARBA00023125"/>
    </source>
</evidence>
<evidence type="ECO:0000256" key="2">
    <source>
        <dbReference type="ARBA" id="ARBA00022782"/>
    </source>
</evidence>
<keyword evidence="4" id="KW-0238">DNA-binding</keyword>
<dbReference type="eggNOG" id="KOG4447">
    <property type="taxonomic scope" value="Eukaryota"/>
</dbReference>
<name>A0A1I8MJ25_MUSDO</name>
<dbReference type="Gene3D" id="4.10.280.10">
    <property type="entry name" value="Helix-loop-helix DNA-binding domain"/>
    <property type="match status" value="1"/>
</dbReference>
<dbReference type="CDD" id="cd11464">
    <property type="entry name" value="bHLH_TS_TWIST"/>
    <property type="match status" value="1"/>
</dbReference>